<feature type="compositionally biased region" description="Basic and acidic residues" evidence="1">
    <location>
        <begin position="248"/>
        <end position="262"/>
    </location>
</feature>
<organism evidence="2 3">
    <name type="scientific">Caballeronia choica</name>
    <dbReference type="NCBI Taxonomy" id="326476"/>
    <lineage>
        <taxon>Bacteria</taxon>
        <taxon>Pseudomonadati</taxon>
        <taxon>Pseudomonadota</taxon>
        <taxon>Betaproteobacteria</taxon>
        <taxon>Burkholderiales</taxon>
        <taxon>Burkholderiaceae</taxon>
        <taxon>Caballeronia</taxon>
    </lineage>
</organism>
<feature type="compositionally biased region" description="Basic residues" evidence="1">
    <location>
        <begin position="64"/>
        <end position="74"/>
    </location>
</feature>
<accession>A0A158L6J6</accession>
<evidence type="ECO:0000313" key="2">
    <source>
        <dbReference type="EMBL" id="SAL88593.1"/>
    </source>
</evidence>
<gene>
    <name evidence="2" type="ORF">AWB68_08828</name>
</gene>
<comment type="caution">
    <text evidence="2">The sequence shown here is derived from an EMBL/GenBank/DDBJ whole genome shotgun (WGS) entry which is preliminary data.</text>
</comment>
<feature type="compositionally biased region" description="Basic and acidic residues" evidence="1">
    <location>
        <begin position="27"/>
        <end position="46"/>
    </location>
</feature>
<dbReference type="AlphaFoldDB" id="A0A158L6J6"/>
<feature type="region of interest" description="Disordered" evidence="1">
    <location>
        <begin position="231"/>
        <end position="262"/>
    </location>
</feature>
<feature type="region of interest" description="Disordered" evidence="1">
    <location>
        <begin position="27"/>
        <end position="78"/>
    </location>
</feature>
<sequence length="262" mass="30074">MPDKSTYRDAICGVKSGKVHLPQRVVPRDYDGKDVLKHRNPRRSDTTRSLPSARTAPSPALKASSRKMTRRPHSRRDSIATQWLLRASRARAPRASWLRAIPDAARPRRWRSGRRLSDGGQLPPQRVRCWSARRVRGVPERHWLRPLRRHRDMNAGFARRHFGEGLRHELLLLSAMRRMPKVPDAIVPICLSRGPLFNRQLVLLMLRSFLHVQPRSRSRLLRAGPRSAACAREGCRGHAPSPRPARAPSREILRPRPLSRSE</sequence>
<dbReference type="EMBL" id="FCON02000451">
    <property type="protein sequence ID" value="SAL88593.1"/>
    <property type="molecule type" value="Genomic_DNA"/>
</dbReference>
<dbReference type="Proteomes" id="UP000054770">
    <property type="component" value="Unassembled WGS sequence"/>
</dbReference>
<keyword evidence="3" id="KW-1185">Reference proteome</keyword>
<evidence type="ECO:0000313" key="3">
    <source>
        <dbReference type="Proteomes" id="UP000054770"/>
    </source>
</evidence>
<reference evidence="2" key="1">
    <citation type="submission" date="2016-01" db="EMBL/GenBank/DDBJ databases">
        <authorList>
            <person name="Peeters C."/>
        </authorList>
    </citation>
    <scope>NUCLEOTIDE SEQUENCE [LARGE SCALE GENOMIC DNA]</scope>
    <source>
        <strain evidence="2">LMG 22940</strain>
    </source>
</reference>
<protein>
    <submittedName>
        <fullName evidence="2">Uncharacterized protein</fullName>
    </submittedName>
</protein>
<proteinExistence type="predicted"/>
<name>A0A158L6J6_9BURK</name>
<evidence type="ECO:0000256" key="1">
    <source>
        <dbReference type="SAM" id="MobiDB-lite"/>
    </source>
</evidence>